<evidence type="ECO:0000256" key="5">
    <source>
        <dbReference type="PROSITE-ProRule" id="PRU00042"/>
    </source>
</evidence>
<dbReference type="OrthoDB" id="8922241at2759"/>
<accession>A0A1D2N4H9</accession>
<keyword evidence="1" id="KW-0479">Metal-binding</keyword>
<comment type="caution">
    <text evidence="8">The sequence shown here is derived from an EMBL/GenBank/DDBJ whole genome shotgun (WGS) entry which is preliminary data.</text>
</comment>
<dbReference type="PANTHER" id="PTHR19818:SF139">
    <property type="entry name" value="PAIR-RULE PROTEIN ODD-PAIRED"/>
    <property type="match status" value="1"/>
</dbReference>
<dbReference type="InterPro" id="IPR013087">
    <property type="entry name" value="Znf_C2H2_type"/>
</dbReference>
<evidence type="ECO:0000256" key="1">
    <source>
        <dbReference type="ARBA" id="ARBA00022723"/>
    </source>
</evidence>
<dbReference type="GO" id="GO:0000978">
    <property type="term" value="F:RNA polymerase II cis-regulatory region sequence-specific DNA binding"/>
    <property type="evidence" value="ECO:0007669"/>
    <property type="project" value="TreeGrafter"/>
</dbReference>
<gene>
    <name evidence="8" type="ORF">Ocin01_06842</name>
</gene>
<dbReference type="GO" id="GO:0045944">
    <property type="term" value="P:positive regulation of transcription by RNA polymerase II"/>
    <property type="evidence" value="ECO:0007669"/>
    <property type="project" value="UniProtKB-ARBA"/>
</dbReference>
<evidence type="ECO:0000313" key="8">
    <source>
        <dbReference type="EMBL" id="ODM99835.1"/>
    </source>
</evidence>
<evidence type="ECO:0000256" key="2">
    <source>
        <dbReference type="ARBA" id="ARBA00022737"/>
    </source>
</evidence>
<dbReference type="Gene3D" id="3.30.160.60">
    <property type="entry name" value="Classic Zinc Finger"/>
    <property type="match status" value="3"/>
</dbReference>
<sequence length="495" mass="54771">MTDLIDLSTLSALGQHFSTVEDVAELKTMLGRVQDDLSAIKNFLTNEYGANFSSNMAANSSTKVIPVPVIKRLNSQPSTVNGGVREEQLKITQVVSMNRKLVASARGGGGQHSKPPPLLRFRGGDVVANRNDKMNLSNNTDDVATGSLVEVKKPERFQRNFLSMSSLKRSSAAASGVGVFKARTVVGSSYGSGLRGNGVVNQTIKNECESSSDIHEESFGPELKRKNVNIYNVRSINNDSYNLPEVDLEDVDDGIEGENYDDDAGQLEEDENVEFVMDDTNDQGGYDESSYMEIPEDGYNYEEDYSVDYGSDGLEIIDVSSSSSNFKAINQNSSGGGPQSQERAISKKAQQRRITMPDGDASLQKECKVCHEAVPSDALFAHVISTHYNGEIPTCNICTKQFTYRQGLISHMRYHDAEKYDKACSYCGKRFIRKSDVIIHERRLHTGERPYHCPAPDCNQGFVRRYCLLTHVKTNHGEPYMSQIMADAGKRRKSS</sequence>
<feature type="region of interest" description="Disordered" evidence="6">
    <location>
        <begin position="327"/>
        <end position="348"/>
    </location>
</feature>
<dbReference type="STRING" id="48709.A0A1D2N4H9"/>
<dbReference type="SUPFAM" id="SSF57667">
    <property type="entry name" value="beta-beta-alpha zinc fingers"/>
    <property type="match status" value="3"/>
</dbReference>
<evidence type="ECO:0000259" key="7">
    <source>
        <dbReference type="PROSITE" id="PS50157"/>
    </source>
</evidence>
<keyword evidence="3 5" id="KW-0863">Zinc-finger</keyword>
<dbReference type="PROSITE" id="PS50157">
    <property type="entry name" value="ZINC_FINGER_C2H2_2"/>
    <property type="match status" value="3"/>
</dbReference>
<dbReference type="AlphaFoldDB" id="A0A1D2N4H9"/>
<evidence type="ECO:0000256" key="3">
    <source>
        <dbReference type="ARBA" id="ARBA00022771"/>
    </source>
</evidence>
<dbReference type="EMBL" id="LJIJ01000252">
    <property type="protein sequence ID" value="ODM99835.1"/>
    <property type="molecule type" value="Genomic_DNA"/>
</dbReference>
<evidence type="ECO:0000256" key="6">
    <source>
        <dbReference type="SAM" id="MobiDB-lite"/>
    </source>
</evidence>
<keyword evidence="9" id="KW-1185">Reference proteome</keyword>
<organism evidence="8 9">
    <name type="scientific">Orchesella cincta</name>
    <name type="common">Springtail</name>
    <name type="synonym">Podura cincta</name>
    <dbReference type="NCBI Taxonomy" id="48709"/>
    <lineage>
        <taxon>Eukaryota</taxon>
        <taxon>Metazoa</taxon>
        <taxon>Ecdysozoa</taxon>
        <taxon>Arthropoda</taxon>
        <taxon>Hexapoda</taxon>
        <taxon>Collembola</taxon>
        <taxon>Entomobryomorpha</taxon>
        <taxon>Entomobryoidea</taxon>
        <taxon>Orchesellidae</taxon>
        <taxon>Orchesellinae</taxon>
        <taxon>Orchesella</taxon>
    </lineage>
</organism>
<dbReference type="InterPro" id="IPR036236">
    <property type="entry name" value="Znf_C2H2_sf"/>
</dbReference>
<dbReference type="GO" id="GO:0005634">
    <property type="term" value="C:nucleus"/>
    <property type="evidence" value="ECO:0007669"/>
    <property type="project" value="UniProtKB-ARBA"/>
</dbReference>
<feature type="domain" description="C2H2-type" evidence="7">
    <location>
        <begin position="393"/>
        <end position="420"/>
    </location>
</feature>
<evidence type="ECO:0000256" key="4">
    <source>
        <dbReference type="ARBA" id="ARBA00022833"/>
    </source>
</evidence>
<protein>
    <submittedName>
        <fullName evidence="8">Putative zinc finger protein</fullName>
    </submittedName>
</protein>
<dbReference type="PANTHER" id="PTHR19818">
    <property type="entry name" value="ZINC FINGER PROTEIN ZIC AND GLI"/>
    <property type="match status" value="1"/>
</dbReference>
<evidence type="ECO:0000313" key="9">
    <source>
        <dbReference type="Proteomes" id="UP000094527"/>
    </source>
</evidence>
<feature type="compositionally biased region" description="Polar residues" evidence="6">
    <location>
        <begin position="327"/>
        <end position="343"/>
    </location>
</feature>
<dbReference type="GO" id="GO:0008270">
    <property type="term" value="F:zinc ion binding"/>
    <property type="evidence" value="ECO:0007669"/>
    <property type="project" value="UniProtKB-KW"/>
</dbReference>
<reference evidence="8 9" key="1">
    <citation type="journal article" date="2016" name="Genome Biol. Evol.">
        <title>Gene Family Evolution Reflects Adaptation to Soil Environmental Stressors in the Genome of the Collembolan Orchesella cincta.</title>
        <authorList>
            <person name="Faddeeva-Vakhrusheva A."/>
            <person name="Derks M.F."/>
            <person name="Anvar S.Y."/>
            <person name="Agamennone V."/>
            <person name="Suring W."/>
            <person name="Smit S."/>
            <person name="van Straalen N.M."/>
            <person name="Roelofs D."/>
        </authorList>
    </citation>
    <scope>NUCLEOTIDE SEQUENCE [LARGE SCALE GENOMIC DNA]</scope>
    <source>
        <tissue evidence="8">Mixed pool</tissue>
    </source>
</reference>
<feature type="domain" description="C2H2-type" evidence="7">
    <location>
        <begin position="422"/>
        <end position="450"/>
    </location>
</feature>
<dbReference type="SMART" id="SM00355">
    <property type="entry name" value="ZnF_C2H2"/>
    <property type="match status" value="4"/>
</dbReference>
<keyword evidence="2" id="KW-0677">Repeat</keyword>
<dbReference type="InterPro" id="IPR050329">
    <property type="entry name" value="GLI_C2H2-zinc-finger"/>
</dbReference>
<keyword evidence="4" id="KW-0862">Zinc</keyword>
<dbReference type="Proteomes" id="UP000094527">
    <property type="component" value="Unassembled WGS sequence"/>
</dbReference>
<feature type="domain" description="C2H2-type" evidence="7">
    <location>
        <begin position="451"/>
        <end position="480"/>
    </location>
</feature>
<name>A0A1D2N4H9_ORCCI</name>
<dbReference type="PROSITE" id="PS00028">
    <property type="entry name" value="ZINC_FINGER_C2H2_1"/>
    <property type="match status" value="3"/>
</dbReference>
<dbReference type="GO" id="GO:0000981">
    <property type="term" value="F:DNA-binding transcription factor activity, RNA polymerase II-specific"/>
    <property type="evidence" value="ECO:0007669"/>
    <property type="project" value="TreeGrafter"/>
</dbReference>
<dbReference type="Pfam" id="PF00096">
    <property type="entry name" value="zf-C2H2"/>
    <property type="match status" value="2"/>
</dbReference>
<proteinExistence type="predicted"/>